<dbReference type="Proteomes" id="UP000635477">
    <property type="component" value="Unassembled WGS sequence"/>
</dbReference>
<name>A0A8H4X7B4_9HYPO</name>
<keyword evidence="2" id="KW-1185">Reference proteome</keyword>
<sequence>IRWTWDSDSDRNHWRFARLFDRNYDDILGWFNEGSTKNLFGAWANSANGQGSFTKINDGKPNYYCDPRGIHFIYMNADGLDDFVCITAKGDAYLSVNRGDGNRAAGKSPTFRHTAEASDYGPLDAMGNVRFWRNGWVNEMPQYWQDLGRRFSNTGLGNYDGVRFEDINGDSREDAMWMDQGGKKYTWTNSRRCNKGSVGNGLKVAWRQAYY</sequence>
<evidence type="ECO:0000313" key="2">
    <source>
        <dbReference type="Proteomes" id="UP000635477"/>
    </source>
</evidence>
<organism evidence="1 2">
    <name type="scientific">Fusarium zealandicum</name>
    <dbReference type="NCBI Taxonomy" id="1053134"/>
    <lineage>
        <taxon>Eukaryota</taxon>
        <taxon>Fungi</taxon>
        <taxon>Dikarya</taxon>
        <taxon>Ascomycota</taxon>
        <taxon>Pezizomycotina</taxon>
        <taxon>Sordariomycetes</taxon>
        <taxon>Hypocreomycetidae</taxon>
        <taxon>Hypocreales</taxon>
        <taxon>Nectriaceae</taxon>
        <taxon>Fusarium</taxon>
        <taxon>Fusarium staphyleae species complex</taxon>
    </lineage>
</organism>
<dbReference type="InterPro" id="IPR028994">
    <property type="entry name" value="Integrin_alpha_N"/>
</dbReference>
<protein>
    <submittedName>
        <fullName evidence="1">Uncharacterized protein</fullName>
    </submittedName>
</protein>
<proteinExistence type="predicted"/>
<accession>A0A8H4X7B4</accession>
<feature type="non-terminal residue" evidence="1">
    <location>
        <position position="1"/>
    </location>
</feature>
<comment type="caution">
    <text evidence="1">The sequence shown here is derived from an EMBL/GenBank/DDBJ whole genome shotgun (WGS) entry which is preliminary data.</text>
</comment>
<reference evidence="1" key="2">
    <citation type="submission" date="2020-05" db="EMBL/GenBank/DDBJ databases">
        <authorList>
            <person name="Kim H.-S."/>
            <person name="Proctor R.H."/>
            <person name="Brown D.W."/>
        </authorList>
    </citation>
    <scope>NUCLEOTIDE SEQUENCE</scope>
    <source>
        <strain evidence="1">NRRL 22465</strain>
    </source>
</reference>
<reference evidence="1" key="1">
    <citation type="journal article" date="2020" name="BMC Genomics">
        <title>Correction to: Identification and distribution of gene clusters required for synthesis of sphingolipid metabolism inhibitors in diverse species of the filamentous fungus Fusarium.</title>
        <authorList>
            <person name="Kim H.S."/>
            <person name="Lohmar J.M."/>
            <person name="Busman M."/>
            <person name="Brown D.W."/>
            <person name="Naumann T.A."/>
            <person name="Divon H.H."/>
            <person name="Lysoe E."/>
            <person name="Uhlig S."/>
            <person name="Proctor R.H."/>
        </authorList>
    </citation>
    <scope>NUCLEOTIDE SEQUENCE</scope>
    <source>
        <strain evidence="1">NRRL 22465</strain>
    </source>
</reference>
<gene>
    <name evidence="1" type="ORF">FZEAL_10925</name>
</gene>
<dbReference type="SUPFAM" id="SSF69318">
    <property type="entry name" value="Integrin alpha N-terminal domain"/>
    <property type="match status" value="1"/>
</dbReference>
<feature type="non-terminal residue" evidence="1">
    <location>
        <position position="211"/>
    </location>
</feature>
<evidence type="ECO:0000313" key="1">
    <source>
        <dbReference type="EMBL" id="KAF4963661.1"/>
    </source>
</evidence>
<dbReference type="EMBL" id="JABEYC010001595">
    <property type="protein sequence ID" value="KAF4963661.1"/>
    <property type="molecule type" value="Genomic_DNA"/>
</dbReference>
<dbReference type="AlphaFoldDB" id="A0A8H4X7B4"/>
<dbReference type="OrthoDB" id="3915838at2759"/>